<evidence type="ECO:0000256" key="6">
    <source>
        <dbReference type="ARBA" id="ARBA00022723"/>
    </source>
</evidence>
<dbReference type="EMBL" id="LCFB01000051">
    <property type="protein sequence ID" value="KKS82982.1"/>
    <property type="molecule type" value="Genomic_DNA"/>
</dbReference>
<dbReference type="Pfam" id="PF13023">
    <property type="entry name" value="HD_3"/>
    <property type="match status" value="1"/>
</dbReference>
<dbReference type="InterPro" id="IPR039356">
    <property type="entry name" value="YfbR/HDDC2"/>
</dbReference>
<protein>
    <recommendedName>
        <fullName evidence="5">5'-deoxynucleotidase</fullName>
        <ecNumber evidence="5">3.1.3.89</ecNumber>
    </recommendedName>
</protein>
<evidence type="ECO:0000256" key="1">
    <source>
        <dbReference type="ARBA" id="ARBA00001638"/>
    </source>
</evidence>
<evidence type="ECO:0000256" key="3">
    <source>
        <dbReference type="ARBA" id="ARBA00001941"/>
    </source>
</evidence>
<evidence type="ECO:0000256" key="5">
    <source>
        <dbReference type="ARBA" id="ARBA00012964"/>
    </source>
</evidence>
<dbReference type="GO" id="GO:0002953">
    <property type="term" value="F:5'-deoxynucleotidase activity"/>
    <property type="evidence" value="ECO:0007669"/>
    <property type="project" value="UniProtKB-EC"/>
</dbReference>
<comment type="cofactor">
    <cofactor evidence="2">
        <name>Mn(2+)</name>
        <dbReference type="ChEBI" id="CHEBI:29035"/>
    </cofactor>
</comment>
<dbReference type="InterPro" id="IPR003607">
    <property type="entry name" value="HD/PDEase_dom"/>
</dbReference>
<sequence length="190" mass="21866">MRNKNLKILIDLLSDAGVLKTIRRTGWILKGVEEVESVADHSWRVAFFSLILAKPGLNKQKLIEMALVHDLGEIGVGDIKWETGGKVLSSPKTKHMDELVAIKKLFGKFKDSKKYVALLKEYNKQSSPEAKFLKQIDKLEMVVQAMEYEQMGYPSYLFNEFWNNTKKYLKGESLEPLFIALQNKRDKNKD</sequence>
<dbReference type="PANTHER" id="PTHR11845:SF13">
    <property type="entry name" value="5'-DEOXYNUCLEOTIDASE HDDC2"/>
    <property type="match status" value="1"/>
</dbReference>
<gene>
    <name evidence="9" type="ORF">UV59_C0051G0004</name>
</gene>
<organism evidence="9 10">
    <name type="scientific">Candidatus Gottesmanbacteria bacterium GW2011_GWA1_43_11</name>
    <dbReference type="NCBI Taxonomy" id="1618436"/>
    <lineage>
        <taxon>Bacteria</taxon>
        <taxon>Candidatus Gottesmaniibacteriota</taxon>
    </lineage>
</organism>
<dbReference type="CDD" id="cd00077">
    <property type="entry name" value="HDc"/>
    <property type="match status" value="1"/>
</dbReference>
<evidence type="ECO:0000313" key="10">
    <source>
        <dbReference type="Proteomes" id="UP000034543"/>
    </source>
</evidence>
<dbReference type="InterPro" id="IPR006674">
    <property type="entry name" value="HD_domain"/>
</dbReference>
<dbReference type="GO" id="GO:0046872">
    <property type="term" value="F:metal ion binding"/>
    <property type="evidence" value="ECO:0007669"/>
    <property type="project" value="UniProtKB-KW"/>
</dbReference>
<name>A0A0G1CBP6_9BACT</name>
<proteinExistence type="predicted"/>
<dbReference type="GO" id="GO:0005737">
    <property type="term" value="C:cytoplasm"/>
    <property type="evidence" value="ECO:0007669"/>
    <property type="project" value="TreeGrafter"/>
</dbReference>
<dbReference type="SMART" id="SM00471">
    <property type="entry name" value="HDc"/>
    <property type="match status" value="1"/>
</dbReference>
<accession>A0A0G1CBP6</accession>
<evidence type="ECO:0000313" key="9">
    <source>
        <dbReference type="EMBL" id="KKS82982.1"/>
    </source>
</evidence>
<dbReference type="STRING" id="1618436.UV59_C0051G0004"/>
<comment type="subunit">
    <text evidence="4">Homodimer.</text>
</comment>
<keyword evidence="7 9" id="KW-0378">Hydrolase</keyword>
<reference evidence="9 10" key="1">
    <citation type="journal article" date="2015" name="Nature">
        <title>rRNA introns, odd ribosomes, and small enigmatic genomes across a large radiation of phyla.</title>
        <authorList>
            <person name="Brown C.T."/>
            <person name="Hug L.A."/>
            <person name="Thomas B.C."/>
            <person name="Sharon I."/>
            <person name="Castelle C.J."/>
            <person name="Singh A."/>
            <person name="Wilkins M.J."/>
            <person name="Williams K.H."/>
            <person name="Banfield J.F."/>
        </authorList>
    </citation>
    <scope>NUCLEOTIDE SEQUENCE [LARGE SCALE GENOMIC DNA]</scope>
</reference>
<dbReference type="AlphaFoldDB" id="A0A0G1CBP6"/>
<dbReference type="PANTHER" id="PTHR11845">
    <property type="entry name" value="5'-DEOXYNUCLEOTIDASE HDDC2"/>
    <property type="match status" value="1"/>
</dbReference>
<keyword evidence="6" id="KW-0479">Metal-binding</keyword>
<evidence type="ECO:0000256" key="7">
    <source>
        <dbReference type="ARBA" id="ARBA00022801"/>
    </source>
</evidence>
<comment type="cofactor">
    <cofactor evidence="3">
        <name>Co(2+)</name>
        <dbReference type="ChEBI" id="CHEBI:48828"/>
    </cofactor>
</comment>
<dbReference type="SUPFAM" id="SSF109604">
    <property type="entry name" value="HD-domain/PDEase-like"/>
    <property type="match status" value="1"/>
</dbReference>
<feature type="domain" description="HD/PDEase" evidence="8">
    <location>
        <begin position="34"/>
        <end position="151"/>
    </location>
</feature>
<evidence type="ECO:0000259" key="8">
    <source>
        <dbReference type="SMART" id="SM00471"/>
    </source>
</evidence>
<dbReference type="Proteomes" id="UP000034543">
    <property type="component" value="Unassembled WGS sequence"/>
</dbReference>
<dbReference type="Gene3D" id="1.10.3210.10">
    <property type="entry name" value="Hypothetical protein af1432"/>
    <property type="match status" value="1"/>
</dbReference>
<comment type="caution">
    <text evidence="9">The sequence shown here is derived from an EMBL/GenBank/DDBJ whole genome shotgun (WGS) entry which is preliminary data.</text>
</comment>
<evidence type="ECO:0000256" key="4">
    <source>
        <dbReference type="ARBA" id="ARBA00011738"/>
    </source>
</evidence>
<dbReference type="EC" id="3.1.3.89" evidence="5"/>
<comment type="catalytic activity">
    <reaction evidence="1">
        <text>a 2'-deoxyribonucleoside 5'-phosphate + H2O = a 2'-deoxyribonucleoside + phosphate</text>
        <dbReference type="Rhea" id="RHEA:36167"/>
        <dbReference type="ChEBI" id="CHEBI:15377"/>
        <dbReference type="ChEBI" id="CHEBI:18274"/>
        <dbReference type="ChEBI" id="CHEBI:43474"/>
        <dbReference type="ChEBI" id="CHEBI:65317"/>
        <dbReference type="EC" id="3.1.3.89"/>
    </reaction>
</comment>
<evidence type="ECO:0000256" key="2">
    <source>
        <dbReference type="ARBA" id="ARBA00001936"/>
    </source>
</evidence>